<dbReference type="VEuPathDB" id="FungiDB:CJI96_0001824"/>
<dbReference type="Proteomes" id="UP000037122">
    <property type="component" value="Unassembled WGS sequence"/>
</dbReference>
<dbReference type="VEuPathDB" id="FungiDB:CJJ09_000818"/>
<dbReference type="GO" id="GO:0003677">
    <property type="term" value="F:DNA binding"/>
    <property type="evidence" value="ECO:0007669"/>
    <property type="project" value="InterPro"/>
</dbReference>
<dbReference type="AlphaFoldDB" id="A0A0L0P409"/>
<dbReference type="Gene3D" id="3.90.70.200">
    <property type="entry name" value="Plus-3 domain"/>
    <property type="match status" value="1"/>
</dbReference>
<keyword evidence="4" id="KW-0539">Nucleus</keyword>
<dbReference type="GO" id="GO:0016593">
    <property type="term" value="C:Cdc73/Paf1 complex"/>
    <property type="evidence" value="ECO:0007669"/>
    <property type="project" value="TreeGrafter"/>
</dbReference>
<dbReference type="VEuPathDB" id="FungiDB:QG37_01978"/>
<feature type="compositionally biased region" description="Basic and acidic residues" evidence="5">
    <location>
        <begin position="164"/>
        <end position="174"/>
    </location>
</feature>
<feature type="region of interest" description="Disordered" evidence="5">
    <location>
        <begin position="1"/>
        <end position="208"/>
    </location>
</feature>
<dbReference type="VEuPathDB" id="FungiDB:CJI97_003362"/>
<name>A0A0L0P409_CANAR</name>
<comment type="subcellular location">
    <subcellularLocation>
        <location evidence="1">Nucleus</location>
    </subcellularLocation>
</comment>
<dbReference type="PANTHER" id="PTHR13115:SF8">
    <property type="entry name" value="RNA POLYMERASE-ASSOCIATED PROTEIN RTF1 HOMOLOG"/>
    <property type="match status" value="1"/>
</dbReference>
<reference evidence="8" key="1">
    <citation type="journal article" date="2015" name="BMC Genomics">
        <title>Draft genome of a commonly misdiagnosed multidrug resistant pathogen Candida auris.</title>
        <authorList>
            <person name="Chatterjee S."/>
            <person name="Alampalli S.V."/>
            <person name="Nageshan R.K."/>
            <person name="Chettiar S.T."/>
            <person name="Joshi S."/>
            <person name="Tatu U.S."/>
        </authorList>
    </citation>
    <scope>NUCLEOTIDE SEQUENCE [LARGE SCALE GENOMIC DNA]</scope>
    <source>
        <strain evidence="8">6684</strain>
    </source>
</reference>
<feature type="compositionally biased region" description="Acidic residues" evidence="5">
    <location>
        <begin position="79"/>
        <end position="89"/>
    </location>
</feature>
<dbReference type="SMART" id="SM00719">
    <property type="entry name" value="Plus3"/>
    <property type="match status" value="1"/>
</dbReference>
<sequence length="551" mass="64313">MSDLDDDLLALAGADSGSEENDNVVKRAASEGGPRKRLKTGSSDEDEDEGDDDNDEAFDEDDAGEDENDEEVNDSRTYDDEDEEEEDELVNPYPLEGKYKDEEDRERLLDMDEIEREQTLFERSQEMDRYNEKKYLRQRLKQAQGTEKKTRTSSRQATLGARSSKMDKLSELRKQRERKSRKAAAEDYEDEEEEEEDEEEELDDVEEEAYRDDEVVWGSGKSKFRPKSFEKATAADINKIKIGRSFLSKYLYYRNFAEVVSRAFGKINVGMDRRTRRPMYRVVQIEEVVTYPQKQYQVGETRTDMYLLVSQNRQQTKEFPFTVFSDGDIFPEEFERYLQELSKTNEDPPYVDDVNEKAEEIHRLMNSGLTNQDIDEMISRKQKMKNGMRAYDAVYEKSKAMDELRVAKQEGNVERIRELSDRIKKMDEILLKDNERASKSSLTSMSKVNERNRKLNQTNVRKAELKSMKKVNESVEGDAFSRLKTNSRMFYKDLAKEENQKALHDARANYDTMIAEKNEKEAKIATSTYREMGVFDKLIALIDLNIVPTLQ</sequence>
<organism evidence="7 8">
    <name type="scientific">Candidozyma auris</name>
    <name type="common">Yeast</name>
    <name type="synonym">Candida auris</name>
    <dbReference type="NCBI Taxonomy" id="498019"/>
    <lineage>
        <taxon>Eukaryota</taxon>
        <taxon>Fungi</taxon>
        <taxon>Dikarya</taxon>
        <taxon>Ascomycota</taxon>
        <taxon>Saccharomycotina</taxon>
        <taxon>Pichiomycetes</taxon>
        <taxon>Metschnikowiaceae</taxon>
        <taxon>Candidozyma</taxon>
    </lineage>
</organism>
<evidence type="ECO:0000256" key="2">
    <source>
        <dbReference type="ARBA" id="ARBA00023015"/>
    </source>
</evidence>
<comment type="caution">
    <text evidence="7">The sequence shown here is derived from an EMBL/GenBank/DDBJ whole genome shotgun (WGS) entry which is preliminary data.</text>
</comment>
<evidence type="ECO:0000256" key="5">
    <source>
        <dbReference type="SAM" id="MobiDB-lite"/>
    </source>
</evidence>
<keyword evidence="2" id="KW-0805">Transcription regulation</keyword>
<gene>
    <name evidence="7" type="ORF">QG37_01978</name>
</gene>
<feature type="compositionally biased region" description="Basic and acidic residues" evidence="5">
    <location>
        <begin position="97"/>
        <end position="135"/>
    </location>
</feature>
<dbReference type="Pfam" id="PF03126">
    <property type="entry name" value="Plus-3"/>
    <property type="match status" value="1"/>
</dbReference>
<evidence type="ECO:0000256" key="3">
    <source>
        <dbReference type="ARBA" id="ARBA00023163"/>
    </source>
</evidence>
<evidence type="ECO:0000259" key="6">
    <source>
        <dbReference type="PROSITE" id="PS51360"/>
    </source>
</evidence>
<dbReference type="GO" id="GO:1990269">
    <property type="term" value="F:RNA polymerase II C-terminal domain phosphoserine binding"/>
    <property type="evidence" value="ECO:0007669"/>
    <property type="project" value="TreeGrafter"/>
</dbReference>
<feature type="domain" description="Plus3" evidence="6">
    <location>
        <begin position="231"/>
        <end position="366"/>
    </location>
</feature>
<dbReference type="VEuPathDB" id="FungiDB:B9J08_003287"/>
<feature type="compositionally biased region" description="Acidic residues" evidence="5">
    <location>
        <begin position="186"/>
        <end position="208"/>
    </location>
</feature>
<evidence type="ECO:0000313" key="8">
    <source>
        <dbReference type="Proteomes" id="UP000037122"/>
    </source>
</evidence>
<dbReference type="InterPro" id="IPR004343">
    <property type="entry name" value="Plus-3_dom"/>
</dbReference>
<feature type="compositionally biased region" description="Acidic residues" evidence="5">
    <location>
        <begin position="43"/>
        <end position="72"/>
    </location>
</feature>
<dbReference type="InterPro" id="IPR036128">
    <property type="entry name" value="Plus3-like_sf"/>
</dbReference>
<evidence type="ECO:0000313" key="7">
    <source>
        <dbReference type="EMBL" id="KNE01102.1"/>
    </source>
</evidence>
<accession>A0A0L0P409</accession>
<dbReference type="SUPFAM" id="SSF159042">
    <property type="entry name" value="Plus3-like"/>
    <property type="match status" value="1"/>
</dbReference>
<proteinExistence type="predicted"/>
<dbReference type="VEuPathDB" id="FungiDB:CJJ07_000919"/>
<protein>
    <recommendedName>
        <fullName evidence="6">Plus3 domain-containing protein</fullName>
    </recommendedName>
</protein>
<dbReference type="EMBL" id="LGST01000016">
    <property type="protein sequence ID" value="KNE01102.1"/>
    <property type="molecule type" value="Genomic_DNA"/>
</dbReference>
<dbReference type="PROSITE" id="PS51360">
    <property type="entry name" value="PLUS3"/>
    <property type="match status" value="1"/>
</dbReference>
<evidence type="ECO:0000256" key="4">
    <source>
        <dbReference type="ARBA" id="ARBA00023242"/>
    </source>
</evidence>
<keyword evidence="3" id="KW-0804">Transcription</keyword>
<evidence type="ECO:0000256" key="1">
    <source>
        <dbReference type="ARBA" id="ARBA00004123"/>
    </source>
</evidence>
<dbReference type="PANTHER" id="PTHR13115">
    <property type="entry name" value="RNA POLYMERASE-ASSOCIATED PROTEIN RTF1 HOMOLOG"/>
    <property type="match status" value="1"/>
</dbReference>